<dbReference type="AlphaFoldDB" id="A0A0F8YNJ1"/>
<organism evidence="1">
    <name type="scientific">marine sediment metagenome</name>
    <dbReference type="NCBI Taxonomy" id="412755"/>
    <lineage>
        <taxon>unclassified sequences</taxon>
        <taxon>metagenomes</taxon>
        <taxon>ecological metagenomes</taxon>
    </lineage>
</organism>
<sequence>MEGETREFRVIPIDGTLVDIRRTFIELGSSLLRRPLRFPTAPVPPHTLDRLSVAAGLDERDARRIRRLVEIIEDFWTTVPATETKAMLLALPPDIPDPPTIFYAKRVKTSGKPVLLQTIAWLERHGFHNPICWIEEE</sequence>
<name>A0A0F8YNJ1_9ZZZZ</name>
<dbReference type="EMBL" id="LAZR01065350">
    <property type="protein sequence ID" value="KKK55739.1"/>
    <property type="molecule type" value="Genomic_DNA"/>
</dbReference>
<comment type="caution">
    <text evidence="1">The sequence shown here is derived from an EMBL/GenBank/DDBJ whole genome shotgun (WGS) entry which is preliminary data.</text>
</comment>
<gene>
    <name evidence="1" type="ORF">LCGC14_3071540</name>
</gene>
<reference evidence="1" key="1">
    <citation type="journal article" date="2015" name="Nature">
        <title>Complex archaea that bridge the gap between prokaryotes and eukaryotes.</title>
        <authorList>
            <person name="Spang A."/>
            <person name="Saw J.H."/>
            <person name="Jorgensen S.L."/>
            <person name="Zaremba-Niedzwiedzka K."/>
            <person name="Martijn J."/>
            <person name="Lind A.E."/>
            <person name="van Eijk R."/>
            <person name="Schleper C."/>
            <person name="Guy L."/>
            <person name="Ettema T.J."/>
        </authorList>
    </citation>
    <scope>NUCLEOTIDE SEQUENCE</scope>
</reference>
<evidence type="ECO:0000313" key="1">
    <source>
        <dbReference type="EMBL" id="KKK55739.1"/>
    </source>
</evidence>
<protein>
    <submittedName>
        <fullName evidence="1">Uncharacterized protein</fullName>
    </submittedName>
</protein>
<proteinExistence type="predicted"/>
<accession>A0A0F8YNJ1</accession>